<protein>
    <submittedName>
        <fullName evidence="1">Uncharacterized protein</fullName>
    </submittedName>
</protein>
<evidence type="ECO:0000313" key="2">
    <source>
        <dbReference type="Proteomes" id="UP000324800"/>
    </source>
</evidence>
<comment type="caution">
    <text evidence="1">The sequence shown here is derived from an EMBL/GenBank/DDBJ whole genome shotgun (WGS) entry which is preliminary data.</text>
</comment>
<gene>
    <name evidence="1" type="ORF">EZS28_022244</name>
</gene>
<organism evidence="1 2">
    <name type="scientific">Streblomastix strix</name>
    <dbReference type="NCBI Taxonomy" id="222440"/>
    <lineage>
        <taxon>Eukaryota</taxon>
        <taxon>Metamonada</taxon>
        <taxon>Preaxostyla</taxon>
        <taxon>Oxymonadida</taxon>
        <taxon>Streblomastigidae</taxon>
        <taxon>Streblomastix</taxon>
    </lineage>
</organism>
<dbReference type="AlphaFoldDB" id="A0A5J4VIA6"/>
<proteinExistence type="predicted"/>
<dbReference type="Proteomes" id="UP000324800">
    <property type="component" value="Unassembled WGS sequence"/>
</dbReference>
<name>A0A5J4VIA6_9EUKA</name>
<evidence type="ECO:0000313" key="1">
    <source>
        <dbReference type="EMBL" id="KAA6382230.1"/>
    </source>
</evidence>
<dbReference type="EMBL" id="SNRW01006896">
    <property type="protein sequence ID" value="KAA6382230.1"/>
    <property type="molecule type" value="Genomic_DNA"/>
</dbReference>
<reference evidence="1 2" key="1">
    <citation type="submission" date="2019-03" db="EMBL/GenBank/DDBJ databases">
        <title>Single cell metagenomics reveals metabolic interactions within the superorganism composed of flagellate Streblomastix strix and complex community of Bacteroidetes bacteria on its surface.</title>
        <authorList>
            <person name="Treitli S.C."/>
            <person name="Kolisko M."/>
            <person name="Husnik F."/>
            <person name="Keeling P."/>
            <person name="Hampl V."/>
        </authorList>
    </citation>
    <scope>NUCLEOTIDE SEQUENCE [LARGE SCALE GENOMIC DNA]</scope>
    <source>
        <strain evidence="1">ST1C</strain>
    </source>
</reference>
<accession>A0A5J4VIA6</accession>
<sequence>MKQLDQIEPNSDTRIQLVDCQNSRQPPYVLQNSQGVVYDRHRRLGGLLGCSTAFQQQAGNDGMGKMENNISDKLQQMRTCSYPSIIETILSDYIAHQSRLDKDQNRQLNQYVWYQQMQAAKPLSATLDQILLLAEMNKWKLKAEYIPGIQNRVPDSLSRIIRSGDYFLRKDVQQKTLNLLEIKLSMDTFATRLNRQHRVFCSYKPDKCAMAIDGLSIRWTNEIPLLSHHYHQCQEQSEKYERIK</sequence>